<dbReference type="OrthoDB" id="3259294at2759"/>
<gene>
    <name evidence="2" type="ORF">FIBSPDRAFT_738918</name>
</gene>
<evidence type="ECO:0000256" key="1">
    <source>
        <dbReference type="SAM" id="MobiDB-lite"/>
    </source>
</evidence>
<dbReference type="Proteomes" id="UP000076532">
    <property type="component" value="Unassembled WGS sequence"/>
</dbReference>
<protein>
    <submittedName>
        <fullName evidence="2">Uncharacterized protein</fullName>
    </submittedName>
</protein>
<evidence type="ECO:0000313" key="2">
    <source>
        <dbReference type="EMBL" id="KZP22503.1"/>
    </source>
</evidence>
<evidence type="ECO:0000313" key="3">
    <source>
        <dbReference type="Proteomes" id="UP000076532"/>
    </source>
</evidence>
<feature type="compositionally biased region" description="Acidic residues" evidence="1">
    <location>
        <begin position="128"/>
        <end position="137"/>
    </location>
</feature>
<organism evidence="2 3">
    <name type="scientific">Athelia psychrophila</name>
    <dbReference type="NCBI Taxonomy" id="1759441"/>
    <lineage>
        <taxon>Eukaryota</taxon>
        <taxon>Fungi</taxon>
        <taxon>Dikarya</taxon>
        <taxon>Basidiomycota</taxon>
        <taxon>Agaricomycotina</taxon>
        <taxon>Agaricomycetes</taxon>
        <taxon>Agaricomycetidae</taxon>
        <taxon>Atheliales</taxon>
        <taxon>Atheliaceae</taxon>
        <taxon>Athelia</taxon>
    </lineage>
</organism>
<feature type="region of interest" description="Disordered" evidence="1">
    <location>
        <begin position="127"/>
        <end position="152"/>
    </location>
</feature>
<proteinExistence type="predicted"/>
<keyword evidence="3" id="KW-1185">Reference proteome</keyword>
<dbReference type="EMBL" id="KV417539">
    <property type="protein sequence ID" value="KZP22503.1"/>
    <property type="molecule type" value="Genomic_DNA"/>
</dbReference>
<feature type="non-terminal residue" evidence="2">
    <location>
        <position position="265"/>
    </location>
</feature>
<dbReference type="STRING" id="436010.A0A166L2D2"/>
<accession>A0A166L2D2</accession>
<dbReference type="AlphaFoldDB" id="A0A166L2D2"/>
<name>A0A166L2D2_9AGAM</name>
<sequence length="265" mass="30698">MYLLGNPDHYTGHEFVRCYWKNYTRWVTSQWEPNPDHEVDEDDDDPDPDVVSLKKRGKRYVAYSAVDDYIYRPSEYADVSLYTWVRLMVKNQLPKTKRTTLEESLSDGDSDIEDEQQVVRELIHELSDYDSDSDDNEGPTVGSQAASRAQGRFIGKHPDKKTMTVSLLHDDNTRIPVFSGGALPRHDRGDREDYCMTMLTLFKPWRTGFDLKDANVTWVDTFSAFNFSPNALEKMKFFNTKYECLDAKDDFHAQRSAVKQGVSFD</sequence>
<reference evidence="2 3" key="1">
    <citation type="journal article" date="2016" name="Mol. Biol. Evol.">
        <title>Comparative Genomics of Early-Diverging Mushroom-Forming Fungi Provides Insights into the Origins of Lignocellulose Decay Capabilities.</title>
        <authorList>
            <person name="Nagy L.G."/>
            <person name="Riley R."/>
            <person name="Tritt A."/>
            <person name="Adam C."/>
            <person name="Daum C."/>
            <person name="Floudas D."/>
            <person name="Sun H."/>
            <person name="Yadav J.S."/>
            <person name="Pangilinan J."/>
            <person name="Larsson K.H."/>
            <person name="Matsuura K."/>
            <person name="Barry K."/>
            <person name="Labutti K."/>
            <person name="Kuo R."/>
            <person name="Ohm R.A."/>
            <person name="Bhattacharya S.S."/>
            <person name="Shirouzu T."/>
            <person name="Yoshinaga Y."/>
            <person name="Martin F.M."/>
            <person name="Grigoriev I.V."/>
            <person name="Hibbett D.S."/>
        </authorList>
    </citation>
    <scope>NUCLEOTIDE SEQUENCE [LARGE SCALE GENOMIC DNA]</scope>
    <source>
        <strain evidence="2 3">CBS 109695</strain>
    </source>
</reference>